<feature type="domain" description="3-hydroxyacyl-CoA dehydrogenase NAD binding" evidence="9">
    <location>
        <begin position="7"/>
        <end position="197"/>
    </location>
</feature>
<dbReference type="InterPro" id="IPR029045">
    <property type="entry name" value="ClpP/crotonase-like_dom_sf"/>
</dbReference>
<evidence type="ECO:0000313" key="10">
    <source>
        <dbReference type="EMBL" id="MCG2616502.1"/>
    </source>
</evidence>
<dbReference type="SUPFAM" id="SSF48179">
    <property type="entry name" value="6-phosphogluconate dehydrogenase C-terminal domain-like"/>
    <property type="match status" value="2"/>
</dbReference>
<keyword evidence="2" id="KW-0276">Fatty acid metabolism</keyword>
<name>A0ABS9KW65_9BACT</name>
<comment type="pathway">
    <text evidence="1">Lipid metabolism; fatty acid beta-oxidation.</text>
</comment>
<evidence type="ECO:0000256" key="7">
    <source>
        <dbReference type="ARBA" id="ARBA00049556"/>
    </source>
</evidence>
<protein>
    <submittedName>
        <fullName evidence="10">3-hydroxyacyl-CoA dehydrogenase NAD-binding domain-containing protein</fullName>
    </submittedName>
</protein>
<dbReference type="PANTHER" id="PTHR48075">
    <property type="entry name" value="3-HYDROXYACYL-COA DEHYDROGENASE FAMILY PROTEIN"/>
    <property type="match status" value="1"/>
</dbReference>
<dbReference type="SUPFAM" id="SSF52096">
    <property type="entry name" value="ClpP/crotonase"/>
    <property type="match status" value="1"/>
</dbReference>
<gene>
    <name evidence="10" type="ORF">LZZ85_19535</name>
</gene>
<keyword evidence="3" id="KW-0442">Lipid degradation</keyword>
<feature type="domain" description="3-hydroxyacyl-CoA dehydrogenase C-terminal" evidence="8">
    <location>
        <begin position="200"/>
        <end position="298"/>
    </location>
</feature>
<evidence type="ECO:0000259" key="9">
    <source>
        <dbReference type="Pfam" id="PF02737"/>
    </source>
</evidence>
<evidence type="ECO:0000259" key="8">
    <source>
        <dbReference type="Pfam" id="PF00725"/>
    </source>
</evidence>
<keyword evidence="4" id="KW-0560">Oxidoreductase</keyword>
<dbReference type="Pfam" id="PF02737">
    <property type="entry name" value="3HCDH_N"/>
    <property type="match status" value="1"/>
</dbReference>
<dbReference type="Pfam" id="PF00725">
    <property type="entry name" value="3HCDH"/>
    <property type="match status" value="1"/>
</dbReference>
<dbReference type="InterPro" id="IPR008927">
    <property type="entry name" value="6-PGluconate_DH-like_C_sf"/>
</dbReference>
<dbReference type="InterPro" id="IPR006176">
    <property type="entry name" value="3-OHacyl-CoA_DH_NAD-bd"/>
</dbReference>
<evidence type="ECO:0000256" key="3">
    <source>
        <dbReference type="ARBA" id="ARBA00022963"/>
    </source>
</evidence>
<evidence type="ECO:0000256" key="4">
    <source>
        <dbReference type="ARBA" id="ARBA00023002"/>
    </source>
</evidence>
<dbReference type="Gene3D" id="3.90.226.10">
    <property type="entry name" value="2-enoyl-CoA Hydratase, Chain A, domain 1"/>
    <property type="match status" value="1"/>
</dbReference>
<evidence type="ECO:0000313" key="11">
    <source>
        <dbReference type="Proteomes" id="UP001165367"/>
    </source>
</evidence>
<dbReference type="InterPro" id="IPR006108">
    <property type="entry name" value="3HC_DH_C"/>
</dbReference>
<reference evidence="10" key="1">
    <citation type="submission" date="2022-01" db="EMBL/GenBank/DDBJ databases">
        <authorList>
            <person name="Jo J.-H."/>
            <person name="Im W.-T."/>
        </authorList>
    </citation>
    <scope>NUCLEOTIDE SEQUENCE</scope>
    <source>
        <strain evidence="10">NA20</strain>
    </source>
</reference>
<evidence type="ECO:0000256" key="6">
    <source>
        <dbReference type="ARBA" id="ARBA00023098"/>
    </source>
</evidence>
<dbReference type="PANTHER" id="PTHR48075:SF7">
    <property type="entry name" value="3-HYDROXYACYL-COA DEHYDROGENASE-RELATED"/>
    <property type="match status" value="1"/>
</dbReference>
<evidence type="ECO:0000256" key="5">
    <source>
        <dbReference type="ARBA" id="ARBA00023027"/>
    </source>
</evidence>
<evidence type="ECO:0000256" key="1">
    <source>
        <dbReference type="ARBA" id="ARBA00005005"/>
    </source>
</evidence>
<comment type="catalytic activity">
    <reaction evidence="7">
        <text>a (3S)-3-hydroxyacyl-CoA + NAD(+) = a 3-oxoacyl-CoA + NADH + H(+)</text>
        <dbReference type="Rhea" id="RHEA:22432"/>
        <dbReference type="ChEBI" id="CHEBI:15378"/>
        <dbReference type="ChEBI" id="CHEBI:57318"/>
        <dbReference type="ChEBI" id="CHEBI:57540"/>
        <dbReference type="ChEBI" id="CHEBI:57945"/>
        <dbReference type="ChEBI" id="CHEBI:90726"/>
        <dbReference type="EC" id="1.1.1.35"/>
    </reaction>
</comment>
<keyword evidence="5" id="KW-0520">NAD</keyword>
<keyword evidence="6" id="KW-0443">Lipid metabolism</keyword>
<dbReference type="Proteomes" id="UP001165367">
    <property type="component" value="Unassembled WGS sequence"/>
</dbReference>
<proteinExistence type="predicted"/>
<dbReference type="SUPFAM" id="SSF51735">
    <property type="entry name" value="NAD(P)-binding Rossmann-fold domains"/>
    <property type="match status" value="1"/>
</dbReference>
<dbReference type="InterPro" id="IPR036291">
    <property type="entry name" value="NAD(P)-bd_dom_sf"/>
</dbReference>
<sequence length="792" mass="87201">MNRIIKKVAVLGSGVMGSRIACHFAGVGIQVILLDMIPKEAAESTKPAERNKLVNDALTAAIKSNPSPVYHKDVVKKITTGNFDDNMKDIASCDWIIEVVVERLDIKKLIYDKVEQFRKQGTLVTSNTSGIPIHLMAEGRSDDFKKHFCGTHFFNPPRYLRLLEIIPTPHTDQDVIDFLMHYGDLILGKTTVLCKDTPAFIANRIGVYGIMAIFGLVDKLGLTIDEVDSLTGPVIGRPKSATFRTADVVGIDTLVKVAKGVHDNCPDDEAKESFVIPAWLNKMVENNWLGDKTGQGFFSKRKGEKGEKEIYTLDLKTFEYKPRAKSKFASLEAAKPVDDLQQRLKMLVGSPDKAGEFYRHFHYGLFAYISHRIPEISDELYRVDDAMMAGFGWEIGAFESWDVLGVEKTVKGMKDAGYQPAKWVEEMLAAGNKSFFKIENGRKLSYDPASKTYKAIPGGESFIIMSNFQDKIVWKNASCKLYDLGDDVLGLQWATKMGSIGGDVLSGIQTAIEKAEKSAKGLVIGNEGPNFSAGANVGMIFMLAIEQEYDELDMAIRLFQNTMMRARYSAIPVVVAPHGLALGGACELSLHADKVCPAAETYTGLVELGVGLIPGGGGTKEFVLRASDEMHEDEPETITLKNRFLTIATAKVATSAAEGFNIGVYRKGLDEVVVNQGRRIFEAKKSVIEIYDSGYTAPVQRKDVKVLGRSALGALYAGINGMWRANYATDHDSLVAKKLAYVMCGGDLSEPTLVTEQYLLDLEREAFLSLCGEKKTLERIQSVLKSGKPVRN</sequence>
<evidence type="ECO:0000256" key="2">
    <source>
        <dbReference type="ARBA" id="ARBA00022832"/>
    </source>
</evidence>
<dbReference type="CDD" id="cd06558">
    <property type="entry name" value="crotonase-like"/>
    <property type="match status" value="1"/>
</dbReference>
<dbReference type="Gene3D" id="3.40.50.720">
    <property type="entry name" value="NAD(P)-binding Rossmann-like Domain"/>
    <property type="match status" value="1"/>
</dbReference>
<dbReference type="Pfam" id="PF00378">
    <property type="entry name" value="ECH_1"/>
    <property type="match status" value="1"/>
</dbReference>
<keyword evidence="11" id="KW-1185">Reference proteome</keyword>
<dbReference type="RefSeq" id="WP_237875038.1">
    <property type="nucleotide sequence ID" value="NZ_JAKLTR010000013.1"/>
</dbReference>
<organism evidence="10 11">
    <name type="scientific">Terrimonas ginsenosidimutans</name>
    <dbReference type="NCBI Taxonomy" id="2908004"/>
    <lineage>
        <taxon>Bacteria</taxon>
        <taxon>Pseudomonadati</taxon>
        <taxon>Bacteroidota</taxon>
        <taxon>Chitinophagia</taxon>
        <taxon>Chitinophagales</taxon>
        <taxon>Chitinophagaceae</taxon>
        <taxon>Terrimonas</taxon>
    </lineage>
</organism>
<accession>A0ABS9KW65</accession>
<dbReference type="Gene3D" id="1.10.1040.50">
    <property type="match status" value="1"/>
</dbReference>
<comment type="caution">
    <text evidence="10">The sequence shown here is derived from an EMBL/GenBank/DDBJ whole genome shotgun (WGS) entry which is preliminary data.</text>
</comment>
<dbReference type="EMBL" id="JAKLTR010000013">
    <property type="protein sequence ID" value="MCG2616502.1"/>
    <property type="molecule type" value="Genomic_DNA"/>
</dbReference>
<dbReference type="InterPro" id="IPR001753">
    <property type="entry name" value="Enoyl-CoA_hydra/iso"/>
</dbReference>